<dbReference type="EMBL" id="KY774314">
    <property type="protein sequence ID" value="ART31649.1"/>
    <property type="molecule type" value="Genomic_DNA"/>
</dbReference>
<geneLocation type="mitochondrion" evidence="1"/>
<reference evidence="1" key="1">
    <citation type="submission" date="2017-03" db="EMBL/GenBank/DDBJ databases">
        <title>The mitochondrial genome of the carnivorous plant Utricularia reniformis (Lentibulariaceae): structure, comparative analysis and evolutionary landmarks.</title>
        <authorList>
            <person name="Silva S.R."/>
            <person name="Alvarenga D.O."/>
            <person name="Michael T.P."/>
            <person name="Miranda V.F.O."/>
            <person name="Varani A.M."/>
        </authorList>
    </citation>
    <scope>NUCLEOTIDE SEQUENCE</scope>
</reference>
<gene>
    <name evidence="1" type="ORF">AEK19_MT1458</name>
</gene>
<evidence type="ECO:0000313" key="1">
    <source>
        <dbReference type="EMBL" id="ART31649.1"/>
    </source>
</evidence>
<name>A0A1Y0B2S3_9LAMI</name>
<protein>
    <submittedName>
        <fullName evidence="1">Uncharacterized protein</fullName>
    </submittedName>
</protein>
<accession>A0A1Y0B2S3</accession>
<dbReference type="AlphaFoldDB" id="A0A1Y0B2S3"/>
<sequence length="52" mass="5944">MDTPSKGLRWRPPEGSKKSRYVEGILNRRILSQLSLVWALVSVEVLPRTVSH</sequence>
<keyword evidence="1" id="KW-0496">Mitochondrion</keyword>
<proteinExistence type="predicted"/>
<organism evidence="1">
    <name type="scientific">Utricularia reniformis</name>
    <dbReference type="NCBI Taxonomy" id="192314"/>
    <lineage>
        <taxon>Eukaryota</taxon>
        <taxon>Viridiplantae</taxon>
        <taxon>Streptophyta</taxon>
        <taxon>Embryophyta</taxon>
        <taxon>Tracheophyta</taxon>
        <taxon>Spermatophyta</taxon>
        <taxon>Magnoliopsida</taxon>
        <taxon>eudicotyledons</taxon>
        <taxon>Gunneridae</taxon>
        <taxon>Pentapetalae</taxon>
        <taxon>asterids</taxon>
        <taxon>lamiids</taxon>
        <taxon>Lamiales</taxon>
        <taxon>Lentibulariaceae</taxon>
        <taxon>Utricularia</taxon>
    </lineage>
</organism>